<evidence type="ECO:0000256" key="2">
    <source>
        <dbReference type="ARBA" id="ARBA00022723"/>
    </source>
</evidence>
<sequence length="258" mass="27874">MELVHNFSLMHDDVIDRDEFRRHRPTVWAVFGIPAAILVGDALLGLAYEVLNDAEMTANSYEAVRYLSQAVERMIFGQDADVRLESQTSAVKLRECVAMARAKTGALLGGACALGALSAGADGALVQQMRVFGEELGLAFQLVDDVLGIWGDPTRTGKPARSDLQSRKKSLPVVFAMNSGTRAAEELMTLYQIRRELSDVELNRAARLVDAAGGKEWAVSEAERLVQEALASLAGWNLNPAAVAELSALAARVCNRSS</sequence>
<dbReference type="EMBL" id="CP027541">
    <property type="protein sequence ID" value="AWT54967.1"/>
    <property type="molecule type" value="Genomic_DNA"/>
</dbReference>
<dbReference type="InterPro" id="IPR033749">
    <property type="entry name" value="Polyprenyl_synt_CS"/>
</dbReference>
<comment type="similarity">
    <text evidence="4">Belongs to the FPP/GGPP synthase family.</text>
</comment>
<dbReference type="PANTHER" id="PTHR12001">
    <property type="entry name" value="GERANYLGERANYL PYROPHOSPHATE SYNTHASE"/>
    <property type="match status" value="1"/>
</dbReference>
<feature type="transmembrane region" description="Helical" evidence="5">
    <location>
        <begin position="27"/>
        <end position="48"/>
    </location>
</feature>
<dbReference type="Pfam" id="PF00348">
    <property type="entry name" value="polyprenyl_synt"/>
    <property type="match status" value="1"/>
</dbReference>
<dbReference type="AlphaFoldDB" id="A0A2U9PT74"/>
<dbReference type="PROSITE" id="PS00723">
    <property type="entry name" value="POLYPRENYL_SYNTHASE_1"/>
    <property type="match status" value="1"/>
</dbReference>
<dbReference type="CDD" id="cd00685">
    <property type="entry name" value="Trans_IPPS_HT"/>
    <property type="match status" value="1"/>
</dbReference>
<reference evidence="7" key="2">
    <citation type="submission" date="2018-03" db="EMBL/GenBank/DDBJ databases">
        <authorList>
            <person name="Derbyshire K."/>
            <person name="Gray T.A."/>
            <person name="Champion M."/>
        </authorList>
    </citation>
    <scope>NUCLEOTIDE SEQUENCE [LARGE SCALE GENOMIC DNA]</scope>
    <source>
        <strain evidence="7">MKD8</strain>
    </source>
</reference>
<keyword evidence="4" id="KW-0808">Transferase</keyword>
<evidence type="ECO:0000256" key="3">
    <source>
        <dbReference type="ARBA" id="ARBA00022842"/>
    </source>
</evidence>
<dbReference type="GO" id="GO:0004659">
    <property type="term" value="F:prenyltransferase activity"/>
    <property type="evidence" value="ECO:0007669"/>
    <property type="project" value="InterPro"/>
</dbReference>
<dbReference type="Gene3D" id="1.10.600.10">
    <property type="entry name" value="Farnesyl Diphosphate Synthase"/>
    <property type="match status" value="1"/>
</dbReference>
<organism evidence="6 7">
    <name type="scientific">Mycolicibacterium smegmatis (strain MKD8)</name>
    <name type="common">Mycobacterium smegmatis</name>
    <dbReference type="NCBI Taxonomy" id="1214915"/>
    <lineage>
        <taxon>Bacteria</taxon>
        <taxon>Bacillati</taxon>
        <taxon>Actinomycetota</taxon>
        <taxon>Actinomycetes</taxon>
        <taxon>Mycobacteriales</taxon>
        <taxon>Mycobacteriaceae</taxon>
        <taxon>Mycolicibacterium</taxon>
    </lineage>
</organism>
<keyword evidence="5" id="KW-1133">Transmembrane helix</keyword>
<evidence type="ECO:0000256" key="1">
    <source>
        <dbReference type="ARBA" id="ARBA00005128"/>
    </source>
</evidence>
<keyword evidence="5" id="KW-0472">Membrane</keyword>
<dbReference type="PANTHER" id="PTHR12001:SF86">
    <property type="entry name" value="GERANYLGERANYL DIPHOSPHATE SYNTHASE"/>
    <property type="match status" value="1"/>
</dbReference>
<dbReference type="SUPFAM" id="SSF48576">
    <property type="entry name" value="Terpenoid synthases"/>
    <property type="match status" value="1"/>
</dbReference>
<keyword evidence="5" id="KW-0812">Transmembrane</keyword>
<evidence type="ECO:0000256" key="4">
    <source>
        <dbReference type="RuleBase" id="RU004466"/>
    </source>
</evidence>
<protein>
    <submittedName>
        <fullName evidence="6">Polyprenyl synthetase</fullName>
    </submittedName>
</protein>
<keyword evidence="2" id="KW-0479">Metal-binding</keyword>
<name>A0A2U9PT74_MYCSE</name>
<reference evidence="6 7" key="1">
    <citation type="journal article" date="2013" name="Genome Announc.">
        <title>Draft genome sequence of MKD8, a conjugal recipient Mycobacterium smegmatis strain.</title>
        <authorList>
            <person name="Gray T.A."/>
            <person name="Palumbo M.J."/>
            <person name="Derbyshire K.M."/>
        </authorList>
    </citation>
    <scope>NUCLEOTIDE SEQUENCE [LARGE SCALE GENOMIC DNA]</scope>
    <source>
        <strain evidence="6 7">MKD8</strain>
    </source>
</reference>
<dbReference type="GO" id="GO:0046872">
    <property type="term" value="F:metal ion binding"/>
    <property type="evidence" value="ECO:0007669"/>
    <property type="project" value="UniProtKB-KW"/>
</dbReference>
<comment type="pathway">
    <text evidence="1">Isoprenoid biosynthesis.</text>
</comment>
<dbReference type="GO" id="GO:0008299">
    <property type="term" value="P:isoprenoid biosynthetic process"/>
    <property type="evidence" value="ECO:0007669"/>
    <property type="project" value="InterPro"/>
</dbReference>
<dbReference type="InterPro" id="IPR000092">
    <property type="entry name" value="Polyprenyl_synt"/>
</dbReference>
<keyword evidence="3" id="KW-0460">Magnesium</keyword>
<evidence type="ECO:0000256" key="5">
    <source>
        <dbReference type="SAM" id="Phobius"/>
    </source>
</evidence>
<dbReference type="PROSITE" id="PS00444">
    <property type="entry name" value="POLYPRENYL_SYNTHASE_2"/>
    <property type="match status" value="1"/>
</dbReference>
<proteinExistence type="inferred from homology"/>
<dbReference type="SFLD" id="SFLDS00005">
    <property type="entry name" value="Isoprenoid_Synthase_Type_I"/>
    <property type="match status" value="1"/>
</dbReference>
<dbReference type="InterPro" id="IPR008949">
    <property type="entry name" value="Isoprenoid_synthase_dom_sf"/>
</dbReference>
<evidence type="ECO:0000313" key="7">
    <source>
        <dbReference type="Proteomes" id="UP000011200"/>
    </source>
</evidence>
<evidence type="ECO:0000313" key="6">
    <source>
        <dbReference type="EMBL" id="AWT54967.1"/>
    </source>
</evidence>
<gene>
    <name evidence="6" type="ORF">D806_040010</name>
</gene>
<dbReference type="Proteomes" id="UP000011200">
    <property type="component" value="Chromosome"/>
</dbReference>
<accession>A0A2U9PT74</accession>